<keyword evidence="7" id="KW-0067">ATP-binding</keyword>
<evidence type="ECO:0000256" key="7">
    <source>
        <dbReference type="ARBA" id="ARBA00022840"/>
    </source>
</evidence>
<dbReference type="CDD" id="cd00672">
    <property type="entry name" value="CysRS_core"/>
    <property type="match status" value="1"/>
</dbReference>
<dbReference type="SUPFAM" id="SSF52374">
    <property type="entry name" value="Nucleotidylyl transferase"/>
    <property type="match status" value="1"/>
</dbReference>
<evidence type="ECO:0000256" key="3">
    <source>
        <dbReference type="ARBA" id="ARBA00022598"/>
    </source>
</evidence>
<evidence type="ECO:0000256" key="9">
    <source>
        <dbReference type="ARBA" id="ARBA00023146"/>
    </source>
</evidence>
<dbReference type="OrthoDB" id="438179at2759"/>
<dbReference type="EC" id="6.1.1.16" evidence="2"/>
<dbReference type="Gene3D" id="3.40.50.620">
    <property type="entry name" value="HUPs"/>
    <property type="match status" value="1"/>
</dbReference>
<keyword evidence="8" id="KW-0648">Protein biosynthesis</keyword>
<gene>
    <name evidence="13" type="primary">LOC113788683</name>
</gene>
<name>A0A6P6XQ00_DERPT</name>
<dbReference type="InterPro" id="IPR015803">
    <property type="entry name" value="Cys-tRNA-ligase"/>
</dbReference>
<dbReference type="AlphaFoldDB" id="A0A6P6XQ00"/>
<dbReference type="FunFam" id="3.40.50.620:FF:000027">
    <property type="entry name" value="Cysteine--tRNA ligase, cytoplasmic"/>
    <property type="match status" value="1"/>
</dbReference>
<protein>
    <recommendedName>
        <fullName evidence="2">cysteine--tRNA ligase</fullName>
        <ecNumber evidence="2">6.1.1.16</ecNumber>
    </recommendedName>
    <alternativeName>
        <fullName evidence="10">Cysteinyl-tRNA synthetase</fullName>
    </alternativeName>
</protein>
<dbReference type="InterPro" id="IPR024909">
    <property type="entry name" value="Cys-tRNA/MSH_ligase"/>
</dbReference>
<sequence length="346" mass="39201">MVLTVTNSLKNAPAAFVPHEGNTVNWYCCGPTVYDDSHLGHARSYVVFDTIRRILVDFFGYHVNFVLNITDIDDKIINKAKALETDVDVIARYYEAKFFQALNKLNCLPPSSILRVTDYIPEIVSFIEQIISNGYAYESNGSVYFDLTKFKSSEKHEFPKLQVHSDLNSLEANDASGEKRCPLDFVLWKAAKPHEPFWDSPWGKGRPGWHIECSALSNLKLGNPIDIHSGGIDLIFPHHTNEIAQSEAFHDAPNVFLNFWHCGHLNIEGSKMSKSLKNFIAIDKILEERPIRMQVRSAAKKLLKIPDSKPLGMELMSVSDQMRQGLLDKFAIKLEDTAGSFTWKKI</sequence>
<dbReference type="InterPro" id="IPR014729">
    <property type="entry name" value="Rossmann-like_a/b/a_fold"/>
</dbReference>
<evidence type="ECO:0000256" key="5">
    <source>
        <dbReference type="ARBA" id="ARBA00022741"/>
    </source>
</evidence>
<reference evidence="13" key="1">
    <citation type="submission" date="2025-08" db="UniProtKB">
        <authorList>
            <consortium name="RefSeq"/>
        </authorList>
    </citation>
    <scope>IDENTIFICATION</scope>
    <source>
        <strain evidence="13">Airmid</strain>
    </source>
</reference>
<evidence type="ECO:0000313" key="12">
    <source>
        <dbReference type="Proteomes" id="UP000515146"/>
    </source>
</evidence>
<evidence type="ECO:0000259" key="11">
    <source>
        <dbReference type="Pfam" id="PF01406"/>
    </source>
</evidence>
<dbReference type="PRINTS" id="PR00983">
    <property type="entry name" value="TRNASYNTHCYS"/>
</dbReference>
<dbReference type="GO" id="GO:0005737">
    <property type="term" value="C:cytoplasm"/>
    <property type="evidence" value="ECO:0007669"/>
    <property type="project" value="TreeGrafter"/>
</dbReference>
<evidence type="ECO:0000256" key="10">
    <source>
        <dbReference type="ARBA" id="ARBA00031499"/>
    </source>
</evidence>
<dbReference type="OMA" id="GWHAECA"/>
<dbReference type="InterPro" id="IPR032678">
    <property type="entry name" value="tRNA-synt_1_cat_dom"/>
</dbReference>
<dbReference type="PANTHER" id="PTHR10890">
    <property type="entry name" value="CYSTEINYL-TRNA SYNTHETASE"/>
    <property type="match status" value="1"/>
</dbReference>
<dbReference type="NCBIfam" id="TIGR00435">
    <property type="entry name" value="cysS"/>
    <property type="match status" value="1"/>
</dbReference>
<accession>A0A6P6XQ00</accession>
<evidence type="ECO:0000256" key="2">
    <source>
        <dbReference type="ARBA" id="ARBA00012832"/>
    </source>
</evidence>
<comment type="cofactor">
    <cofactor evidence="1">
        <name>Zn(2+)</name>
        <dbReference type="ChEBI" id="CHEBI:29105"/>
    </cofactor>
</comment>
<keyword evidence="6" id="KW-0862">Zinc</keyword>
<keyword evidence="3" id="KW-0436">Ligase</keyword>
<organism evidence="12 13">
    <name type="scientific">Dermatophagoides pteronyssinus</name>
    <name type="common">European house dust mite</name>
    <dbReference type="NCBI Taxonomy" id="6956"/>
    <lineage>
        <taxon>Eukaryota</taxon>
        <taxon>Metazoa</taxon>
        <taxon>Ecdysozoa</taxon>
        <taxon>Arthropoda</taxon>
        <taxon>Chelicerata</taxon>
        <taxon>Arachnida</taxon>
        <taxon>Acari</taxon>
        <taxon>Acariformes</taxon>
        <taxon>Sarcoptiformes</taxon>
        <taxon>Astigmata</taxon>
        <taxon>Psoroptidia</taxon>
        <taxon>Analgoidea</taxon>
        <taxon>Pyroglyphidae</taxon>
        <taxon>Dermatophagoidinae</taxon>
        <taxon>Dermatophagoides</taxon>
    </lineage>
</organism>
<dbReference type="GO" id="GO:0004817">
    <property type="term" value="F:cysteine-tRNA ligase activity"/>
    <property type="evidence" value="ECO:0007669"/>
    <property type="project" value="UniProtKB-EC"/>
</dbReference>
<dbReference type="InParanoid" id="A0A6P6XQ00"/>
<evidence type="ECO:0000256" key="4">
    <source>
        <dbReference type="ARBA" id="ARBA00022723"/>
    </source>
</evidence>
<evidence type="ECO:0000256" key="1">
    <source>
        <dbReference type="ARBA" id="ARBA00001947"/>
    </source>
</evidence>
<keyword evidence="9" id="KW-0030">Aminoacyl-tRNA synthetase</keyword>
<dbReference type="PANTHER" id="PTHR10890:SF3">
    <property type="entry name" value="CYSTEINE--TRNA LIGASE, CYTOPLASMIC"/>
    <property type="match status" value="1"/>
</dbReference>
<dbReference type="GO" id="GO:0006423">
    <property type="term" value="P:cysteinyl-tRNA aminoacylation"/>
    <property type="evidence" value="ECO:0007669"/>
    <property type="project" value="InterPro"/>
</dbReference>
<evidence type="ECO:0000256" key="8">
    <source>
        <dbReference type="ARBA" id="ARBA00022917"/>
    </source>
</evidence>
<dbReference type="Pfam" id="PF01406">
    <property type="entry name" value="tRNA-synt_1e"/>
    <property type="match status" value="1"/>
</dbReference>
<dbReference type="GO" id="GO:0005524">
    <property type="term" value="F:ATP binding"/>
    <property type="evidence" value="ECO:0007669"/>
    <property type="project" value="UniProtKB-KW"/>
</dbReference>
<keyword evidence="12" id="KW-1185">Reference proteome</keyword>
<feature type="domain" description="tRNA synthetases class I catalytic" evidence="11">
    <location>
        <begin position="16"/>
        <end position="289"/>
    </location>
</feature>
<keyword evidence="4" id="KW-0479">Metal-binding</keyword>
<dbReference type="RefSeq" id="XP_027193949.1">
    <property type="nucleotide sequence ID" value="XM_027338148.1"/>
</dbReference>
<dbReference type="Proteomes" id="UP000515146">
    <property type="component" value="Unplaced"/>
</dbReference>
<keyword evidence="5" id="KW-0547">Nucleotide-binding</keyword>
<dbReference type="GO" id="GO:0046872">
    <property type="term" value="F:metal ion binding"/>
    <property type="evidence" value="ECO:0007669"/>
    <property type="project" value="UniProtKB-KW"/>
</dbReference>
<evidence type="ECO:0000313" key="13">
    <source>
        <dbReference type="RefSeq" id="XP_027193949.1"/>
    </source>
</evidence>
<dbReference type="KEGG" id="dpte:113788683"/>
<proteinExistence type="predicted"/>
<evidence type="ECO:0000256" key="6">
    <source>
        <dbReference type="ARBA" id="ARBA00022833"/>
    </source>
</evidence>